<dbReference type="Proteomes" id="UP000053477">
    <property type="component" value="Unassembled WGS sequence"/>
</dbReference>
<protein>
    <recommendedName>
        <fullName evidence="6">Terpene synthase</fullName>
        <ecNumber evidence="6">4.2.3.-</ecNumber>
    </recommendedName>
</protein>
<evidence type="ECO:0000256" key="5">
    <source>
        <dbReference type="ARBA" id="ARBA00023239"/>
    </source>
</evidence>
<proteinExistence type="inferred from homology"/>
<sequence length="376" mass="43478">MEGETLQTPHLPPLHVLQFHTSSVMPRTMRSFILPDLISMVPFQFASSPHFKRASAESSAWIDSFNVFRDRKRADFIQSCTELLVSYGYPSAAYEEFRTCCDFMNIVFLLDEICDDQDEGDSRSTGDVFLRALRGDDNAQTSTLGHITKEFTERFNRKASKRCQQRLWSLSKGYLDAMADEAECRRNGRVPNTDLYMQIRREVSGVRLCYGMFEYVLGIELPDQVFENPTFLNMYWAAVDMIGLSNDLYSYKMEYKRGLEGSNYISVLMREKGLSLQGAVDHIGAQYKALLDKFLRHEAMLPSFGHPSVDSGLRRYVECMKQSIVGYNVWCFDTYRYFGPEDRDVRRTLVVRLDERVEHARNEAIKDRRNDTAVTV</sequence>
<dbReference type="InParanoid" id="A0A0H2R9X3"/>
<dbReference type="InterPro" id="IPR034686">
    <property type="entry name" value="Terpene_cyclase-like_2"/>
</dbReference>
<dbReference type="InterPro" id="IPR008949">
    <property type="entry name" value="Isoprenoid_synthase_dom_sf"/>
</dbReference>
<reference evidence="7 8" key="1">
    <citation type="submission" date="2015-04" db="EMBL/GenBank/DDBJ databases">
        <title>Complete genome sequence of Schizopora paradoxa KUC8140, a cosmopolitan wood degrader in East Asia.</title>
        <authorList>
            <consortium name="DOE Joint Genome Institute"/>
            <person name="Min B."/>
            <person name="Park H."/>
            <person name="Jang Y."/>
            <person name="Kim J.-J."/>
            <person name="Kim K.H."/>
            <person name="Pangilinan J."/>
            <person name="Lipzen A."/>
            <person name="Riley R."/>
            <person name="Grigoriev I.V."/>
            <person name="Spatafora J.W."/>
            <person name="Choi I.-G."/>
        </authorList>
    </citation>
    <scope>NUCLEOTIDE SEQUENCE [LARGE SCALE GENOMIC DNA]</scope>
    <source>
        <strain evidence="7 8">KUC8140</strain>
    </source>
</reference>
<dbReference type="SFLD" id="SFLDS00005">
    <property type="entry name" value="Isoprenoid_Synthase_Type_I"/>
    <property type="match status" value="1"/>
</dbReference>
<dbReference type="EMBL" id="KQ086082">
    <property type="protein sequence ID" value="KLO08665.1"/>
    <property type="molecule type" value="Genomic_DNA"/>
</dbReference>
<organism evidence="7 8">
    <name type="scientific">Schizopora paradoxa</name>
    <dbReference type="NCBI Taxonomy" id="27342"/>
    <lineage>
        <taxon>Eukaryota</taxon>
        <taxon>Fungi</taxon>
        <taxon>Dikarya</taxon>
        <taxon>Basidiomycota</taxon>
        <taxon>Agaricomycotina</taxon>
        <taxon>Agaricomycetes</taxon>
        <taxon>Hymenochaetales</taxon>
        <taxon>Schizoporaceae</taxon>
        <taxon>Schizopora</taxon>
    </lineage>
</organism>
<keyword evidence="3 6" id="KW-0479">Metal-binding</keyword>
<comment type="similarity">
    <text evidence="2 6">Belongs to the terpene synthase family.</text>
</comment>
<evidence type="ECO:0000313" key="7">
    <source>
        <dbReference type="EMBL" id="KLO08665.1"/>
    </source>
</evidence>
<dbReference type="PANTHER" id="PTHR35201:SF4">
    <property type="entry name" value="BETA-PINACENE SYNTHASE-RELATED"/>
    <property type="match status" value="1"/>
</dbReference>
<evidence type="ECO:0000256" key="4">
    <source>
        <dbReference type="ARBA" id="ARBA00022842"/>
    </source>
</evidence>
<evidence type="ECO:0000256" key="1">
    <source>
        <dbReference type="ARBA" id="ARBA00001946"/>
    </source>
</evidence>
<dbReference type="PANTHER" id="PTHR35201">
    <property type="entry name" value="TERPENE SYNTHASE"/>
    <property type="match status" value="1"/>
</dbReference>
<keyword evidence="4 6" id="KW-0460">Magnesium</keyword>
<dbReference type="GO" id="GO:0008299">
    <property type="term" value="P:isoprenoid biosynthetic process"/>
    <property type="evidence" value="ECO:0007669"/>
    <property type="project" value="UniProtKB-ARBA"/>
</dbReference>
<dbReference type="GO" id="GO:0010333">
    <property type="term" value="F:terpene synthase activity"/>
    <property type="evidence" value="ECO:0007669"/>
    <property type="project" value="InterPro"/>
</dbReference>
<evidence type="ECO:0000256" key="3">
    <source>
        <dbReference type="ARBA" id="ARBA00022723"/>
    </source>
</evidence>
<evidence type="ECO:0000256" key="6">
    <source>
        <dbReference type="RuleBase" id="RU366034"/>
    </source>
</evidence>
<dbReference type="SFLD" id="SFLDG01020">
    <property type="entry name" value="Terpene_Cyclase_Like_2"/>
    <property type="match status" value="1"/>
</dbReference>
<accession>A0A0H2R9X3</accession>
<comment type="cofactor">
    <cofactor evidence="1 6">
        <name>Mg(2+)</name>
        <dbReference type="ChEBI" id="CHEBI:18420"/>
    </cofactor>
</comment>
<evidence type="ECO:0000313" key="8">
    <source>
        <dbReference type="Proteomes" id="UP000053477"/>
    </source>
</evidence>
<dbReference type="OrthoDB" id="6486656at2759"/>
<keyword evidence="8" id="KW-1185">Reference proteome</keyword>
<dbReference type="SUPFAM" id="SSF48576">
    <property type="entry name" value="Terpenoid synthases"/>
    <property type="match status" value="1"/>
</dbReference>
<name>A0A0H2R9X3_9AGAM</name>
<dbReference type="Gene3D" id="1.10.600.10">
    <property type="entry name" value="Farnesyl Diphosphate Synthase"/>
    <property type="match status" value="1"/>
</dbReference>
<gene>
    <name evidence="7" type="ORF">SCHPADRAFT_600612</name>
</gene>
<evidence type="ECO:0000256" key="2">
    <source>
        <dbReference type="ARBA" id="ARBA00006333"/>
    </source>
</evidence>
<dbReference type="AlphaFoldDB" id="A0A0H2R9X3"/>
<dbReference type="EC" id="4.2.3.-" evidence="6"/>
<keyword evidence="5 6" id="KW-0456">Lyase</keyword>
<dbReference type="Pfam" id="PF19086">
    <property type="entry name" value="Terpene_syn_C_2"/>
    <property type="match status" value="1"/>
</dbReference>
<dbReference type="GO" id="GO:0046872">
    <property type="term" value="F:metal ion binding"/>
    <property type="evidence" value="ECO:0007669"/>
    <property type="project" value="UniProtKB-KW"/>
</dbReference>